<dbReference type="PROSITE" id="PS52016">
    <property type="entry name" value="TONB_DEPENDENT_REC_3"/>
    <property type="match status" value="1"/>
</dbReference>
<dbReference type="Pfam" id="PF07715">
    <property type="entry name" value="Plug"/>
    <property type="match status" value="1"/>
</dbReference>
<dbReference type="EMBL" id="WAEM01000001">
    <property type="protein sequence ID" value="KAB1157534.1"/>
    <property type="molecule type" value="Genomic_DNA"/>
</dbReference>
<evidence type="ECO:0000256" key="9">
    <source>
        <dbReference type="SAM" id="SignalP"/>
    </source>
</evidence>
<dbReference type="InterPro" id="IPR008969">
    <property type="entry name" value="CarboxyPept-like_regulatory"/>
</dbReference>
<feature type="compositionally biased region" description="Basic and acidic residues" evidence="8">
    <location>
        <begin position="803"/>
        <end position="816"/>
    </location>
</feature>
<dbReference type="InterPro" id="IPR039426">
    <property type="entry name" value="TonB-dep_rcpt-like"/>
</dbReference>
<proteinExistence type="inferred from homology"/>
<accession>A0A7J5AIY1</accession>
<dbReference type="Proteomes" id="UP000490922">
    <property type="component" value="Unassembled WGS sequence"/>
</dbReference>
<evidence type="ECO:0000256" key="4">
    <source>
        <dbReference type="ARBA" id="ARBA00022692"/>
    </source>
</evidence>
<dbReference type="PANTHER" id="PTHR40980:SF4">
    <property type="entry name" value="TONB-DEPENDENT RECEPTOR-LIKE BETA-BARREL DOMAIN-CONTAINING PROTEIN"/>
    <property type="match status" value="1"/>
</dbReference>
<reference evidence="12 13" key="1">
    <citation type="submission" date="2019-09" db="EMBL/GenBank/DDBJ databases">
        <title>Flavobacterium sp. nov., isolated from glacier ice.</title>
        <authorList>
            <person name="Liu Q."/>
        </authorList>
    </citation>
    <scope>NUCLEOTIDE SEQUENCE [LARGE SCALE GENOMIC DNA]</scope>
    <source>
        <strain evidence="12 13">NBRC 112527</strain>
    </source>
</reference>
<dbReference type="RefSeq" id="WP_151105727.1">
    <property type="nucleotide sequence ID" value="NZ_WAEM01000001.1"/>
</dbReference>
<dbReference type="InterPro" id="IPR012910">
    <property type="entry name" value="Plug_dom"/>
</dbReference>
<comment type="subcellular location">
    <subcellularLocation>
        <location evidence="1 7">Cell outer membrane</location>
        <topology evidence="1 7">Multi-pass membrane protein</topology>
    </subcellularLocation>
</comment>
<dbReference type="InterPro" id="IPR037066">
    <property type="entry name" value="Plug_dom_sf"/>
</dbReference>
<dbReference type="GO" id="GO:0009279">
    <property type="term" value="C:cell outer membrane"/>
    <property type="evidence" value="ECO:0007669"/>
    <property type="project" value="UniProtKB-SubCell"/>
</dbReference>
<dbReference type="SUPFAM" id="SSF56935">
    <property type="entry name" value="Porins"/>
    <property type="match status" value="1"/>
</dbReference>
<evidence type="ECO:0000313" key="13">
    <source>
        <dbReference type="Proteomes" id="UP000490922"/>
    </source>
</evidence>
<keyword evidence="5 7" id="KW-0472">Membrane</keyword>
<keyword evidence="3 7" id="KW-1134">Transmembrane beta strand</keyword>
<feature type="signal peptide" evidence="9">
    <location>
        <begin position="1"/>
        <end position="21"/>
    </location>
</feature>
<feature type="domain" description="Outer membrane protein beta-barrel" evidence="11">
    <location>
        <begin position="380"/>
        <end position="798"/>
    </location>
</feature>
<comment type="similarity">
    <text evidence="7">Belongs to the TonB-dependent receptor family.</text>
</comment>
<evidence type="ECO:0000259" key="10">
    <source>
        <dbReference type="Pfam" id="PF07715"/>
    </source>
</evidence>
<dbReference type="OrthoDB" id="8764943at2"/>
<evidence type="ECO:0000256" key="1">
    <source>
        <dbReference type="ARBA" id="ARBA00004571"/>
    </source>
</evidence>
<comment type="caution">
    <text evidence="12">The sequence shown here is derived from an EMBL/GenBank/DDBJ whole genome shotgun (WGS) entry which is preliminary data.</text>
</comment>
<name>A0A7J5AIY1_9FLAO</name>
<evidence type="ECO:0000256" key="3">
    <source>
        <dbReference type="ARBA" id="ARBA00022452"/>
    </source>
</evidence>
<evidence type="ECO:0000259" key="11">
    <source>
        <dbReference type="Pfam" id="PF14905"/>
    </source>
</evidence>
<protein>
    <submittedName>
        <fullName evidence="12">TonB-dependent receptor</fullName>
    </submittedName>
</protein>
<feature type="domain" description="TonB-dependent receptor plug" evidence="10">
    <location>
        <begin position="149"/>
        <end position="225"/>
    </location>
</feature>
<evidence type="ECO:0000256" key="5">
    <source>
        <dbReference type="ARBA" id="ARBA00023136"/>
    </source>
</evidence>
<evidence type="ECO:0000256" key="2">
    <source>
        <dbReference type="ARBA" id="ARBA00022448"/>
    </source>
</evidence>
<dbReference type="Pfam" id="PF14905">
    <property type="entry name" value="OMP_b-brl_3"/>
    <property type="match status" value="1"/>
</dbReference>
<keyword evidence="9" id="KW-0732">Signal</keyword>
<dbReference type="PANTHER" id="PTHR40980">
    <property type="entry name" value="PLUG DOMAIN-CONTAINING PROTEIN"/>
    <property type="match status" value="1"/>
</dbReference>
<dbReference type="Pfam" id="PF13715">
    <property type="entry name" value="CarbopepD_reg_2"/>
    <property type="match status" value="1"/>
</dbReference>
<dbReference type="InterPro" id="IPR041700">
    <property type="entry name" value="OMP_b-brl_3"/>
</dbReference>
<keyword evidence="6 7" id="KW-0998">Cell outer membrane</keyword>
<feature type="region of interest" description="Disordered" evidence="8">
    <location>
        <begin position="801"/>
        <end position="824"/>
    </location>
</feature>
<gene>
    <name evidence="12" type="ORF">F6464_00160</name>
</gene>
<dbReference type="SUPFAM" id="SSF49464">
    <property type="entry name" value="Carboxypeptidase regulatory domain-like"/>
    <property type="match status" value="1"/>
</dbReference>
<feature type="chain" id="PRO_5029768839" evidence="9">
    <location>
        <begin position="22"/>
        <end position="824"/>
    </location>
</feature>
<sequence length="824" mass="93167">MKNLSCFFLSTLFLFSISLFAQNTGTSKTINIKGIVIEKVSKQSLEYATLTFINTDNKKTIAGGITNSKGEFNIAISPGIYTIKIEFISFKPTEIINKKFTENTNLGIIALEEDATQLNQVEIRAEKSTVEIKLDKKVYNVGQDLMVKGGTVSDVLDNIPSITVDVEGKVSLRGNDNVRILIDGRPSVAINIAEALRLIPADAIDKVEVITNPSARYDAEGGGGIINIILKKGKNDGVNGVLILSAGTPENTGASGNVNIRSKFSNIFATLGYNKRNNPGNTKINQENFDINRNFDSYIEERRTNNRKSEGFNGIMGIELYLNNSTSWINSLSLRKNNGGNPENIFFSIYNADNSFTKTQRFNDLFRSSQDFEYASNFIKKFKKEGAKLTIDASFSQNRDKDNSNIYGNQIVPIFNFISSERTTNLQSQSRNLIQSDYVLPIGTKSQFEAGFRGNYLTLNTDFKVEEDILGNNAFTINTKFTNVFEYVENVSALYSQFGSKIKNFSYLFGLRFENSDIKINQITLQDFNTKKYNNFFPSAFLTYEIKQGSSLSLNYSKRITRPRDQFINPFSQYSSNINLFAGNPDLNPALSDAFDLGYLKKWGKTTLSTSLYFNRTLDAFQIIRKERGDKINGIPVIINTPFNLATDNKIGFEFTLNYSPYKWWKLNTNFNFFSNKTIGTYSYIKTSNEIETINFNNSSSTWFTRITSKVTLPYKIDFQINETYNAAQKVAQGTNKAFASMNLAFSKDILKDKGTISFTVNDVFNSRKRINALRLPNVNSDMEMQMRERQLTLSFTYRFNKQKSDKEKSQKRENDSGGEDFQG</sequence>
<evidence type="ECO:0000313" key="12">
    <source>
        <dbReference type="EMBL" id="KAB1157534.1"/>
    </source>
</evidence>
<keyword evidence="4 7" id="KW-0812">Transmembrane</keyword>
<dbReference type="AlphaFoldDB" id="A0A7J5AIY1"/>
<dbReference type="Gene3D" id="2.60.40.1120">
    <property type="entry name" value="Carboxypeptidase-like, regulatory domain"/>
    <property type="match status" value="1"/>
</dbReference>
<evidence type="ECO:0000256" key="8">
    <source>
        <dbReference type="SAM" id="MobiDB-lite"/>
    </source>
</evidence>
<organism evidence="12 13">
    <name type="scientific">Flavobacterium luteum</name>
    <dbReference type="NCBI Taxonomy" id="2026654"/>
    <lineage>
        <taxon>Bacteria</taxon>
        <taxon>Pseudomonadati</taxon>
        <taxon>Bacteroidota</taxon>
        <taxon>Flavobacteriia</taxon>
        <taxon>Flavobacteriales</taxon>
        <taxon>Flavobacteriaceae</taxon>
        <taxon>Flavobacterium</taxon>
    </lineage>
</organism>
<dbReference type="Gene3D" id="2.170.130.10">
    <property type="entry name" value="TonB-dependent receptor, plug domain"/>
    <property type="match status" value="1"/>
</dbReference>
<evidence type="ECO:0000256" key="7">
    <source>
        <dbReference type="PROSITE-ProRule" id="PRU01360"/>
    </source>
</evidence>
<dbReference type="Gene3D" id="2.40.170.20">
    <property type="entry name" value="TonB-dependent receptor, beta-barrel domain"/>
    <property type="match status" value="1"/>
</dbReference>
<dbReference type="InterPro" id="IPR036942">
    <property type="entry name" value="Beta-barrel_TonB_sf"/>
</dbReference>
<keyword evidence="13" id="KW-1185">Reference proteome</keyword>
<evidence type="ECO:0000256" key="6">
    <source>
        <dbReference type="ARBA" id="ARBA00023237"/>
    </source>
</evidence>
<keyword evidence="12" id="KW-0675">Receptor</keyword>
<keyword evidence="2 7" id="KW-0813">Transport</keyword>